<proteinExistence type="predicted"/>
<dbReference type="Pfam" id="PF00392">
    <property type="entry name" value="GntR"/>
    <property type="match status" value="1"/>
</dbReference>
<dbReference type="SUPFAM" id="SSF46785">
    <property type="entry name" value="Winged helix' DNA-binding domain"/>
    <property type="match status" value="1"/>
</dbReference>
<organism evidence="5 6">
    <name type="scientific">Paenibacillus sepulcri</name>
    <dbReference type="NCBI Taxonomy" id="359917"/>
    <lineage>
        <taxon>Bacteria</taxon>
        <taxon>Bacillati</taxon>
        <taxon>Bacillota</taxon>
        <taxon>Bacilli</taxon>
        <taxon>Bacillales</taxon>
        <taxon>Paenibacillaceae</taxon>
        <taxon>Paenibacillus</taxon>
    </lineage>
</organism>
<keyword evidence="6" id="KW-1185">Reference proteome</keyword>
<dbReference type="InterPro" id="IPR036388">
    <property type="entry name" value="WH-like_DNA-bd_sf"/>
</dbReference>
<dbReference type="SMART" id="SM00345">
    <property type="entry name" value="HTH_GNTR"/>
    <property type="match status" value="1"/>
</dbReference>
<dbReference type="EMBL" id="JAHZIK010000216">
    <property type="protein sequence ID" value="MBW7454558.1"/>
    <property type="molecule type" value="Genomic_DNA"/>
</dbReference>
<dbReference type="PROSITE" id="PS50949">
    <property type="entry name" value="HTH_GNTR"/>
    <property type="match status" value="1"/>
</dbReference>
<accession>A0ABS7C0X2</accession>
<dbReference type="RefSeq" id="WP_210037537.1">
    <property type="nucleotide sequence ID" value="NZ_JBHLVU010000004.1"/>
</dbReference>
<dbReference type="SUPFAM" id="SSF48008">
    <property type="entry name" value="GntR ligand-binding domain-like"/>
    <property type="match status" value="1"/>
</dbReference>
<evidence type="ECO:0000256" key="3">
    <source>
        <dbReference type="ARBA" id="ARBA00023163"/>
    </source>
</evidence>
<sequence>MELPKIQTSNLFDQVYGTMKQMIIRRSFRTNEKISIPVLAKNLGISITPIREALNRLEAEGLVKTVPKVGTFVVGIDKSYVEQVIEFRLMIDFWVLEQYRTFSGERFDEIAAKLDQLTQFAVEEVDPAVTPIEQYGNFDMIFHTEFINTCGNIQILETYQNLMNFRILTVSDPTPKQYNLSMTQHREIVKQLLQQDWQGTRNAIRQHLNYSRQNLTDWIESNGGEV</sequence>
<evidence type="ECO:0000256" key="2">
    <source>
        <dbReference type="ARBA" id="ARBA00023125"/>
    </source>
</evidence>
<keyword evidence="2" id="KW-0238">DNA-binding</keyword>
<dbReference type="Proteomes" id="UP001519887">
    <property type="component" value="Unassembled WGS sequence"/>
</dbReference>
<gene>
    <name evidence="5" type="ORF">K0U00_11005</name>
</gene>
<reference evidence="5 6" key="1">
    <citation type="submission" date="2021-07" db="EMBL/GenBank/DDBJ databases">
        <title>Paenibacillus radiodurans sp. nov., isolated from the southeastern edge of Tengger Desert.</title>
        <authorList>
            <person name="Zhang G."/>
        </authorList>
    </citation>
    <scope>NUCLEOTIDE SEQUENCE [LARGE SCALE GENOMIC DNA]</scope>
    <source>
        <strain evidence="5 6">CCM 7311</strain>
    </source>
</reference>
<dbReference type="Gene3D" id="1.10.10.10">
    <property type="entry name" value="Winged helix-like DNA-binding domain superfamily/Winged helix DNA-binding domain"/>
    <property type="match status" value="1"/>
</dbReference>
<dbReference type="InterPro" id="IPR011711">
    <property type="entry name" value="GntR_C"/>
</dbReference>
<dbReference type="PANTHER" id="PTHR43537:SF24">
    <property type="entry name" value="GLUCONATE OPERON TRANSCRIPTIONAL REPRESSOR"/>
    <property type="match status" value="1"/>
</dbReference>
<dbReference type="PANTHER" id="PTHR43537">
    <property type="entry name" value="TRANSCRIPTIONAL REGULATOR, GNTR FAMILY"/>
    <property type="match status" value="1"/>
</dbReference>
<feature type="domain" description="HTH gntR-type" evidence="4">
    <location>
        <begin position="9"/>
        <end position="76"/>
    </location>
</feature>
<evidence type="ECO:0000256" key="1">
    <source>
        <dbReference type="ARBA" id="ARBA00023015"/>
    </source>
</evidence>
<dbReference type="InterPro" id="IPR036390">
    <property type="entry name" value="WH_DNA-bd_sf"/>
</dbReference>
<dbReference type="Gene3D" id="1.20.120.530">
    <property type="entry name" value="GntR ligand-binding domain-like"/>
    <property type="match status" value="1"/>
</dbReference>
<dbReference type="CDD" id="cd07377">
    <property type="entry name" value="WHTH_GntR"/>
    <property type="match status" value="1"/>
</dbReference>
<evidence type="ECO:0000313" key="6">
    <source>
        <dbReference type="Proteomes" id="UP001519887"/>
    </source>
</evidence>
<keyword evidence="1" id="KW-0805">Transcription regulation</keyword>
<name>A0ABS7C0X2_9BACL</name>
<evidence type="ECO:0000313" key="5">
    <source>
        <dbReference type="EMBL" id="MBW7454558.1"/>
    </source>
</evidence>
<dbReference type="Pfam" id="PF07729">
    <property type="entry name" value="FCD"/>
    <property type="match status" value="1"/>
</dbReference>
<protein>
    <submittedName>
        <fullName evidence="5">GntR family transcriptional regulator</fullName>
    </submittedName>
</protein>
<dbReference type="InterPro" id="IPR008920">
    <property type="entry name" value="TF_FadR/GntR_C"/>
</dbReference>
<dbReference type="InterPro" id="IPR000524">
    <property type="entry name" value="Tscrpt_reg_HTH_GntR"/>
</dbReference>
<evidence type="ECO:0000259" key="4">
    <source>
        <dbReference type="PROSITE" id="PS50949"/>
    </source>
</evidence>
<comment type="caution">
    <text evidence="5">The sequence shown here is derived from an EMBL/GenBank/DDBJ whole genome shotgun (WGS) entry which is preliminary data.</text>
</comment>
<keyword evidence="3" id="KW-0804">Transcription</keyword>